<dbReference type="InterPro" id="IPR036291">
    <property type="entry name" value="NAD(P)-bd_dom_sf"/>
</dbReference>
<evidence type="ECO:0000313" key="5">
    <source>
        <dbReference type="Proteomes" id="UP000221394"/>
    </source>
</evidence>
<sequence length="333" mass="33889">MRIITADPPDSEARVPLVVRDSPDPGLLDDGVVVAVEAAGVNPADLLQVAGKYPPPPGAPSWPGLEVAGRIVATGPLVRGWEVGQRVAALLAGGGYAELAAVPASQLLPVPDALSDVAAAALPEALATAWSNLVDVGGMQQDDVVLVHGGTGGVGSVAAQLAVARGARVVAVAGGAERAERLRELLARVPGSHEAVVVDRTSEDFVSACQDLGGADVVLDVVGAANLGRNVESLATGGRLVVIGLPRGRKGELDLGALLAKRASVHGTTLRARPAEEKAAIMAAVREEAWPLVVDGTITPVVHATFPFEEAQQAHDTVRAGSPFGKVVLVRHG</sequence>
<dbReference type="SUPFAM" id="SSF50129">
    <property type="entry name" value="GroES-like"/>
    <property type="match status" value="1"/>
</dbReference>
<gene>
    <name evidence="4" type="ORF">ATL41_1467</name>
</gene>
<organism evidence="4 5">
    <name type="scientific">Flavimobilis soli</name>
    <dbReference type="NCBI Taxonomy" id="442709"/>
    <lineage>
        <taxon>Bacteria</taxon>
        <taxon>Bacillati</taxon>
        <taxon>Actinomycetota</taxon>
        <taxon>Actinomycetes</taxon>
        <taxon>Micrococcales</taxon>
        <taxon>Jonesiaceae</taxon>
        <taxon>Flavimobilis</taxon>
    </lineage>
</organism>
<dbReference type="InterPro" id="IPR014189">
    <property type="entry name" value="Quinone_OxRdtase_PIG3"/>
</dbReference>
<dbReference type="GO" id="GO:0016651">
    <property type="term" value="F:oxidoreductase activity, acting on NAD(P)H"/>
    <property type="evidence" value="ECO:0007669"/>
    <property type="project" value="TreeGrafter"/>
</dbReference>
<evidence type="ECO:0000256" key="2">
    <source>
        <dbReference type="ARBA" id="ARBA00023002"/>
    </source>
</evidence>
<dbReference type="InterPro" id="IPR013154">
    <property type="entry name" value="ADH-like_N"/>
</dbReference>
<keyword evidence="5" id="KW-1185">Reference proteome</keyword>
<dbReference type="InterPro" id="IPR020843">
    <property type="entry name" value="ER"/>
</dbReference>
<evidence type="ECO:0000256" key="1">
    <source>
        <dbReference type="ARBA" id="ARBA00022857"/>
    </source>
</evidence>
<dbReference type="InterPro" id="IPR013149">
    <property type="entry name" value="ADH-like_C"/>
</dbReference>
<reference evidence="4 5" key="1">
    <citation type="submission" date="2017-10" db="EMBL/GenBank/DDBJ databases">
        <title>Sequencing the genomes of 1000 actinobacteria strains.</title>
        <authorList>
            <person name="Klenk H.-P."/>
        </authorList>
    </citation>
    <scope>NUCLEOTIDE SEQUENCE [LARGE SCALE GENOMIC DNA]</scope>
    <source>
        <strain evidence="4 5">DSM 21574</strain>
    </source>
</reference>
<keyword evidence="1" id="KW-0521">NADP</keyword>
<dbReference type="Gene3D" id="3.40.50.720">
    <property type="entry name" value="NAD(P)-binding Rossmann-like Domain"/>
    <property type="match status" value="1"/>
</dbReference>
<evidence type="ECO:0000313" key="4">
    <source>
        <dbReference type="EMBL" id="PFG36729.1"/>
    </source>
</evidence>
<accession>A0A2A9EES5</accession>
<dbReference type="AlphaFoldDB" id="A0A2A9EES5"/>
<dbReference type="InterPro" id="IPR011032">
    <property type="entry name" value="GroES-like_sf"/>
</dbReference>
<comment type="caution">
    <text evidence="4">The sequence shown here is derived from an EMBL/GenBank/DDBJ whole genome shotgun (WGS) entry which is preliminary data.</text>
</comment>
<evidence type="ECO:0000259" key="3">
    <source>
        <dbReference type="SMART" id="SM00829"/>
    </source>
</evidence>
<dbReference type="Pfam" id="PF08240">
    <property type="entry name" value="ADH_N"/>
    <property type="match status" value="1"/>
</dbReference>
<dbReference type="Proteomes" id="UP000221394">
    <property type="component" value="Unassembled WGS sequence"/>
</dbReference>
<protein>
    <submittedName>
        <fullName evidence="4">Putative PIG3 family NAD(P)H quinone oxidoreductase</fullName>
    </submittedName>
</protein>
<name>A0A2A9EES5_9MICO</name>
<dbReference type="Pfam" id="PF00107">
    <property type="entry name" value="ADH_zinc_N"/>
    <property type="match status" value="1"/>
</dbReference>
<dbReference type="SUPFAM" id="SSF51735">
    <property type="entry name" value="NAD(P)-binding Rossmann-fold domains"/>
    <property type="match status" value="1"/>
</dbReference>
<dbReference type="Gene3D" id="3.90.180.10">
    <property type="entry name" value="Medium-chain alcohol dehydrogenases, catalytic domain"/>
    <property type="match status" value="1"/>
</dbReference>
<dbReference type="SMART" id="SM00829">
    <property type="entry name" value="PKS_ER"/>
    <property type="match status" value="1"/>
</dbReference>
<dbReference type="NCBIfam" id="TIGR02824">
    <property type="entry name" value="quinone_pig3"/>
    <property type="match status" value="1"/>
</dbReference>
<proteinExistence type="predicted"/>
<feature type="domain" description="Enoyl reductase (ER)" evidence="3">
    <location>
        <begin position="14"/>
        <end position="329"/>
    </location>
</feature>
<dbReference type="EMBL" id="PDJH01000001">
    <property type="protein sequence ID" value="PFG36729.1"/>
    <property type="molecule type" value="Genomic_DNA"/>
</dbReference>
<dbReference type="PANTHER" id="PTHR48106">
    <property type="entry name" value="QUINONE OXIDOREDUCTASE PIG3-RELATED"/>
    <property type="match status" value="1"/>
</dbReference>
<keyword evidence="2" id="KW-0560">Oxidoreductase</keyword>
<dbReference type="GO" id="GO:0070402">
    <property type="term" value="F:NADPH binding"/>
    <property type="evidence" value="ECO:0007669"/>
    <property type="project" value="TreeGrafter"/>
</dbReference>
<dbReference type="PANTHER" id="PTHR48106:SF8">
    <property type="entry name" value="OS02G0805600 PROTEIN"/>
    <property type="match status" value="1"/>
</dbReference>